<name>A0A4Y2C252_ARAVE</name>
<organism evidence="1 2">
    <name type="scientific">Araneus ventricosus</name>
    <name type="common">Orbweaver spider</name>
    <name type="synonym">Epeira ventricosa</name>
    <dbReference type="NCBI Taxonomy" id="182803"/>
    <lineage>
        <taxon>Eukaryota</taxon>
        <taxon>Metazoa</taxon>
        <taxon>Ecdysozoa</taxon>
        <taxon>Arthropoda</taxon>
        <taxon>Chelicerata</taxon>
        <taxon>Arachnida</taxon>
        <taxon>Araneae</taxon>
        <taxon>Araneomorphae</taxon>
        <taxon>Entelegynae</taxon>
        <taxon>Araneoidea</taxon>
        <taxon>Araneidae</taxon>
        <taxon>Araneus</taxon>
    </lineage>
</organism>
<sequence>MSSTPSDHVVQMFSRWIDTEAWRGGYQLRCRPRHLTTWHKCSHGGLVQKLGE</sequence>
<reference evidence="1 2" key="1">
    <citation type="journal article" date="2019" name="Sci. Rep.">
        <title>Orb-weaving spider Araneus ventricosus genome elucidates the spidroin gene catalogue.</title>
        <authorList>
            <person name="Kono N."/>
            <person name="Nakamura H."/>
            <person name="Ohtoshi R."/>
            <person name="Moran D.A.P."/>
            <person name="Shinohara A."/>
            <person name="Yoshida Y."/>
            <person name="Fujiwara M."/>
            <person name="Mori M."/>
            <person name="Tomita M."/>
            <person name="Arakawa K."/>
        </authorList>
    </citation>
    <scope>NUCLEOTIDE SEQUENCE [LARGE SCALE GENOMIC DNA]</scope>
</reference>
<gene>
    <name evidence="1" type="ORF">AVEN_187228_1</name>
</gene>
<evidence type="ECO:0000313" key="1">
    <source>
        <dbReference type="EMBL" id="GBL97696.1"/>
    </source>
</evidence>
<dbReference type="AlphaFoldDB" id="A0A4Y2C252"/>
<dbReference type="Proteomes" id="UP000499080">
    <property type="component" value="Unassembled WGS sequence"/>
</dbReference>
<keyword evidence="2" id="KW-1185">Reference proteome</keyword>
<dbReference type="EMBL" id="BGPR01237423">
    <property type="protein sequence ID" value="GBL97696.1"/>
    <property type="molecule type" value="Genomic_DNA"/>
</dbReference>
<evidence type="ECO:0000313" key="2">
    <source>
        <dbReference type="Proteomes" id="UP000499080"/>
    </source>
</evidence>
<proteinExistence type="predicted"/>
<accession>A0A4Y2C252</accession>
<feature type="non-terminal residue" evidence="1">
    <location>
        <position position="52"/>
    </location>
</feature>
<comment type="caution">
    <text evidence="1">The sequence shown here is derived from an EMBL/GenBank/DDBJ whole genome shotgun (WGS) entry which is preliminary data.</text>
</comment>
<protein>
    <submittedName>
        <fullName evidence="1">Uncharacterized protein</fullName>
    </submittedName>
</protein>